<gene>
    <name evidence="7" type="ORF">METZ01_LOCUS163004</name>
</gene>
<dbReference type="InterPro" id="IPR036005">
    <property type="entry name" value="Creatinase/aminopeptidase-like"/>
</dbReference>
<protein>
    <recommendedName>
        <fullName evidence="6">Aminopeptidase P N-terminal domain-containing protein</fullName>
    </recommendedName>
</protein>
<evidence type="ECO:0000259" key="6">
    <source>
        <dbReference type="SMART" id="SM01011"/>
    </source>
</evidence>
<dbReference type="GO" id="GO:0006508">
    <property type="term" value="P:proteolysis"/>
    <property type="evidence" value="ECO:0007669"/>
    <property type="project" value="TreeGrafter"/>
</dbReference>
<accession>A0A382B8L3</accession>
<sequence length="454" mass="50959">MFSVNTYQNRRKLLCEGLDGGVVILLGNMPVPMNYASNWLRFRQDSNFLYYCGLDHPNLNLVIDVASGESTLFGDDLSINNIVWEGERISIKHMAESSGIEKIKPSTLLEEHLHTHNQSVHYLPLYRADQKLFLQSLLKHEPNSSSKSLIQNIIKQRSIKTDEELLEIESALDITSEMHKLAMRNTKDGISEQHIVGQIEGHALSHGRRLAYPVIFTIHGEILHSNVYTNNMRSGQLVLNDSGAESPLHYASDITRTFPVNGRFNSTQKDIYSLVFNMQEAAFTYCAPGKSYKDAHLKASSIAVEGLKSLGIMKGNVSDAVKAGAHALFFPHGLGHMLGLDVHDMEGLGEDLVGYDDQNNRSDQFGLAYLRLAKTLEPGFVLTVEPGIYFIPHLIDQWKSEKKHLDFINYDALKVFRDFGGVRIEDNIVITNDGYRILGPTIPRTVDEIESMMA</sequence>
<evidence type="ECO:0000256" key="5">
    <source>
        <dbReference type="ARBA" id="ARBA00023211"/>
    </source>
</evidence>
<dbReference type="InterPro" id="IPR000994">
    <property type="entry name" value="Pept_M24"/>
</dbReference>
<dbReference type="PROSITE" id="PS00491">
    <property type="entry name" value="PROLINE_PEPTIDASE"/>
    <property type="match status" value="1"/>
</dbReference>
<dbReference type="GO" id="GO:0005829">
    <property type="term" value="C:cytosol"/>
    <property type="evidence" value="ECO:0007669"/>
    <property type="project" value="TreeGrafter"/>
</dbReference>
<evidence type="ECO:0000256" key="3">
    <source>
        <dbReference type="ARBA" id="ARBA00022723"/>
    </source>
</evidence>
<dbReference type="Pfam" id="PF00557">
    <property type="entry name" value="Peptidase_M24"/>
    <property type="match status" value="1"/>
</dbReference>
<dbReference type="InterPro" id="IPR001131">
    <property type="entry name" value="Peptidase_M24B_aminopep-P_CS"/>
</dbReference>
<dbReference type="GO" id="GO:0070006">
    <property type="term" value="F:metalloaminopeptidase activity"/>
    <property type="evidence" value="ECO:0007669"/>
    <property type="project" value="InterPro"/>
</dbReference>
<reference evidence="7" key="1">
    <citation type="submission" date="2018-05" db="EMBL/GenBank/DDBJ databases">
        <authorList>
            <person name="Lanie J.A."/>
            <person name="Ng W.-L."/>
            <person name="Kazmierczak K.M."/>
            <person name="Andrzejewski T.M."/>
            <person name="Davidsen T.M."/>
            <person name="Wayne K.J."/>
            <person name="Tettelin H."/>
            <person name="Glass J.I."/>
            <person name="Rusch D."/>
            <person name="Podicherti R."/>
            <person name="Tsui H.-C.T."/>
            <person name="Winkler M.E."/>
        </authorList>
    </citation>
    <scope>NUCLEOTIDE SEQUENCE</scope>
</reference>
<feature type="domain" description="Aminopeptidase P N-terminal" evidence="6">
    <location>
        <begin position="2"/>
        <end position="131"/>
    </location>
</feature>
<dbReference type="SMART" id="SM01011">
    <property type="entry name" value="AMP_N"/>
    <property type="match status" value="1"/>
</dbReference>
<dbReference type="Gene3D" id="3.40.350.10">
    <property type="entry name" value="Creatinase/prolidase N-terminal domain"/>
    <property type="match status" value="1"/>
</dbReference>
<proteinExistence type="inferred from homology"/>
<dbReference type="EMBL" id="UINC01028699">
    <property type="protein sequence ID" value="SVB10150.1"/>
    <property type="molecule type" value="Genomic_DNA"/>
</dbReference>
<evidence type="ECO:0000256" key="4">
    <source>
        <dbReference type="ARBA" id="ARBA00022801"/>
    </source>
</evidence>
<dbReference type="SUPFAM" id="SSF55920">
    <property type="entry name" value="Creatinase/aminopeptidase"/>
    <property type="match status" value="1"/>
</dbReference>
<dbReference type="GO" id="GO:0030145">
    <property type="term" value="F:manganese ion binding"/>
    <property type="evidence" value="ECO:0007669"/>
    <property type="project" value="InterPro"/>
</dbReference>
<keyword evidence="4" id="KW-0378">Hydrolase</keyword>
<comment type="cofactor">
    <cofactor evidence="1">
        <name>Mn(2+)</name>
        <dbReference type="ChEBI" id="CHEBI:29035"/>
    </cofactor>
</comment>
<name>A0A382B8L3_9ZZZZ</name>
<dbReference type="PANTHER" id="PTHR43226">
    <property type="entry name" value="XAA-PRO AMINOPEPTIDASE 3"/>
    <property type="match status" value="1"/>
</dbReference>
<keyword evidence="3" id="KW-0479">Metal-binding</keyword>
<dbReference type="Gene3D" id="3.90.230.10">
    <property type="entry name" value="Creatinase/methionine aminopeptidase superfamily"/>
    <property type="match status" value="1"/>
</dbReference>
<comment type="similarity">
    <text evidence="2">Belongs to the peptidase M24B family.</text>
</comment>
<dbReference type="InterPro" id="IPR052433">
    <property type="entry name" value="X-Pro_dipept-like"/>
</dbReference>
<evidence type="ECO:0000256" key="2">
    <source>
        <dbReference type="ARBA" id="ARBA00008766"/>
    </source>
</evidence>
<dbReference type="AlphaFoldDB" id="A0A382B8L3"/>
<evidence type="ECO:0000313" key="7">
    <source>
        <dbReference type="EMBL" id="SVB10150.1"/>
    </source>
</evidence>
<keyword evidence="5" id="KW-0464">Manganese</keyword>
<dbReference type="InterPro" id="IPR007865">
    <property type="entry name" value="Aminopep_P_N"/>
</dbReference>
<dbReference type="InterPro" id="IPR029149">
    <property type="entry name" value="Creatin/AminoP/Spt16_N"/>
</dbReference>
<dbReference type="SUPFAM" id="SSF53092">
    <property type="entry name" value="Creatinase/prolidase N-terminal domain"/>
    <property type="match status" value="1"/>
</dbReference>
<evidence type="ECO:0000256" key="1">
    <source>
        <dbReference type="ARBA" id="ARBA00001936"/>
    </source>
</evidence>
<organism evidence="7">
    <name type="scientific">marine metagenome</name>
    <dbReference type="NCBI Taxonomy" id="408172"/>
    <lineage>
        <taxon>unclassified sequences</taxon>
        <taxon>metagenomes</taxon>
        <taxon>ecological metagenomes</taxon>
    </lineage>
</organism>
<dbReference type="PANTHER" id="PTHR43226:SF4">
    <property type="entry name" value="XAA-PRO AMINOPEPTIDASE 3"/>
    <property type="match status" value="1"/>
</dbReference>
<dbReference type="CDD" id="cd01087">
    <property type="entry name" value="Prolidase"/>
    <property type="match status" value="1"/>
</dbReference>
<dbReference type="Pfam" id="PF05195">
    <property type="entry name" value="AMP_N"/>
    <property type="match status" value="1"/>
</dbReference>